<feature type="compositionally biased region" description="Polar residues" evidence="1">
    <location>
        <begin position="11"/>
        <end position="20"/>
    </location>
</feature>
<evidence type="ECO:0000313" key="2">
    <source>
        <dbReference type="EMBL" id="MCI89642.1"/>
    </source>
</evidence>
<accession>A0A392VQB5</accession>
<name>A0A392VQB5_9FABA</name>
<keyword evidence="3" id="KW-1185">Reference proteome</keyword>
<proteinExistence type="predicted"/>
<organism evidence="2 3">
    <name type="scientific">Trifolium medium</name>
    <dbReference type="NCBI Taxonomy" id="97028"/>
    <lineage>
        <taxon>Eukaryota</taxon>
        <taxon>Viridiplantae</taxon>
        <taxon>Streptophyta</taxon>
        <taxon>Embryophyta</taxon>
        <taxon>Tracheophyta</taxon>
        <taxon>Spermatophyta</taxon>
        <taxon>Magnoliopsida</taxon>
        <taxon>eudicotyledons</taxon>
        <taxon>Gunneridae</taxon>
        <taxon>Pentapetalae</taxon>
        <taxon>rosids</taxon>
        <taxon>fabids</taxon>
        <taxon>Fabales</taxon>
        <taxon>Fabaceae</taxon>
        <taxon>Papilionoideae</taxon>
        <taxon>50 kb inversion clade</taxon>
        <taxon>NPAAA clade</taxon>
        <taxon>Hologalegina</taxon>
        <taxon>IRL clade</taxon>
        <taxon>Trifolieae</taxon>
        <taxon>Trifolium</taxon>
    </lineage>
</organism>
<feature type="non-terminal residue" evidence="2">
    <location>
        <position position="1"/>
    </location>
</feature>
<dbReference type="Proteomes" id="UP000265520">
    <property type="component" value="Unassembled WGS sequence"/>
</dbReference>
<protein>
    <submittedName>
        <fullName evidence="2">Uncharacterized protein</fullName>
    </submittedName>
</protein>
<feature type="region of interest" description="Disordered" evidence="1">
    <location>
        <begin position="1"/>
        <end position="37"/>
    </location>
</feature>
<sequence length="37" mass="4161">RVEDLPPQQGIEETQPNPDQTKPEVEVPTINDEETST</sequence>
<dbReference type="AlphaFoldDB" id="A0A392VQB5"/>
<comment type="caution">
    <text evidence="2">The sequence shown here is derived from an EMBL/GenBank/DDBJ whole genome shotgun (WGS) entry which is preliminary data.</text>
</comment>
<dbReference type="EMBL" id="LXQA011224515">
    <property type="protein sequence ID" value="MCI89642.1"/>
    <property type="molecule type" value="Genomic_DNA"/>
</dbReference>
<evidence type="ECO:0000313" key="3">
    <source>
        <dbReference type="Proteomes" id="UP000265520"/>
    </source>
</evidence>
<evidence type="ECO:0000256" key="1">
    <source>
        <dbReference type="SAM" id="MobiDB-lite"/>
    </source>
</evidence>
<reference evidence="2 3" key="1">
    <citation type="journal article" date="2018" name="Front. Plant Sci.">
        <title>Red Clover (Trifolium pratense) and Zigzag Clover (T. medium) - A Picture of Genomic Similarities and Differences.</title>
        <authorList>
            <person name="Dluhosova J."/>
            <person name="Istvanek J."/>
            <person name="Nedelnik J."/>
            <person name="Repkova J."/>
        </authorList>
    </citation>
    <scope>NUCLEOTIDE SEQUENCE [LARGE SCALE GENOMIC DNA]</scope>
    <source>
        <strain evidence="3">cv. 10/8</strain>
        <tissue evidence="2">Leaf</tissue>
    </source>
</reference>